<dbReference type="Proteomes" id="UP000001067">
    <property type="component" value="Unassembled WGS sequence"/>
</dbReference>
<accession>E3RQ40</accession>
<name>E3RQ40_PYRTT</name>
<dbReference type="AlphaFoldDB" id="E3RQ40"/>
<evidence type="ECO:0000313" key="1">
    <source>
        <dbReference type="EMBL" id="EFQ92155.1"/>
    </source>
</evidence>
<dbReference type="OrthoDB" id="5412893at2759"/>
<protein>
    <submittedName>
        <fullName evidence="1">Uncharacterized protein</fullName>
    </submittedName>
</protein>
<gene>
    <name evidence="1" type="ORF">PTT_10801</name>
</gene>
<dbReference type="KEGG" id="pte:PTT_10801"/>
<dbReference type="HOGENOM" id="CLU_3032015_0_0_1"/>
<keyword evidence="2" id="KW-1185">Reference proteome</keyword>
<reference evidence="1 2" key="1">
    <citation type="journal article" date="2010" name="Genome Biol.">
        <title>A first genome assembly of the barley fungal pathogen Pyrenophora teres f. teres.</title>
        <authorList>
            <person name="Ellwood S.R."/>
            <person name="Liu Z."/>
            <person name="Syme R.A."/>
            <person name="Lai Z."/>
            <person name="Hane J.K."/>
            <person name="Keiper F."/>
            <person name="Moffat C.S."/>
            <person name="Oliver R.P."/>
            <person name="Friesen T.L."/>
        </authorList>
    </citation>
    <scope>NUCLEOTIDE SEQUENCE [LARGE SCALE GENOMIC DNA]</scope>
    <source>
        <strain evidence="1 2">0-1</strain>
    </source>
</reference>
<proteinExistence type="predicted"/>
<evidence type="ECO:0000313" key="2">
    <source>
        <dbReference type="Proteomes" id="UP000001067"/>
    </source>
</evidence>
<sequence length="55" mass="5968">MPYTRLLTTRNMTLFSIAALGTGYFTIKSKTLAEKQQVRPAGDYAVTVDRSGGGI</sequence>
<dbReference type="EMBL" id="GL534420">
    <property type="protein sequence ID" value="EFQ92155.1"/>
    <property type="molecule type" value="Genomic_DNA"/>
</dbReference>
<organism evidence="2">
    <name type="scientific">Pyrenophora teres f. teres (strain 0-1)</name>
    <name type="common">Barley net blotch fungus</name>
    <name type="synonym">Drechslera teres f. teres</name>
    <dbReference type="NCBI Taxonomy" id="861557"/>
    <lineage>
        <taxon>Eukaryota</taxon>
        <taxon>Fungi</taxon>
        <taxon>Dikarya</taxon>
        <taxon>Ascomycota</taxon>
        <taxon>Pezizomycotina</taxon>
        <taxon>Dothideomycetes</taxon>
        <taxon>Pleosporomycetidae</taxon>
        <taxon>Pleosporales</taxon>
        <taxon>Pleosporineae</taxon>
        <taxon>Pleosporaceae</taxon>
        <taxon>Pyrenophora</taxon>
    </lineage>
</organism>